<proteinExistence type="predicted"/>
<evidence type="ECO:0000313" key="2">
    <source>
        <dbReference type="EMBL" id="CAA2970781.1"/>
    </source>
</evidence>
<dbReference type="EMBL" id="CACTIH010001984">
    <property type="protein sequence ID" value="CAA2970781.1"/>
    <property type="molecule type" value="Genomic_DNA"/>
</dbReference>
<feature type="compositionally biased region" description="Acidic residues" evidence="1">
    <location>
        <begin position="65"/>
        <end position="74"/>
    </location>
</feature>
<organism evidence="2 3">
    <name type="scientific">Olea europaea subsp. europaea</name>
    <dbReference type="NCBI Taxonomy" id="158383"/>
    <lineage>
        <taxon>Eukaryota</taxon>
        <taxon>Viridiplantae</taxon>
        <taxon>Streptophyta</taxon>
        <taxon>Embryophyta</taxon>
        <taxon>Tracheophyta</taxon>
        <taxon>Spermatophyta</taxon>
        <taxon>Magnoliopsida</taxon>
        <taxon>eudicotyledons</taxon>
        <taxon>Gunneridae</taxon>
        <taxon>Pentapetalae</taxon>
        <taxon>asterids</taxon>
        <taxon>lamiids</taxon>
        <taxon>Lamiales</taxon>
        <taxon>Oleaceae</taxon>
        <taxon>Oleeae</taxon>
        <taxon>Olea</taxon>
    </lineage>
</organism>
<gene>
    <name evidence="2" type="ORF">OLEA9_A024150</name>
</gene>
<dbReference type="AlphaFoldDB" id="A0A8S0QXN6"/>
<sequence length="172" mass="19360">MGRIMLNPELCKRWCFGEKAGGILSKARKHASFAENVSVYRVYRSSGKPFSNGDFEEIGVSSKEAEDDDEEEKDQSEKGGSSRGSDGEKESINYRGDFLEIRKTVVRSPEVRIRARILVAFERKNGWGLLRGLDGLISSKILMNLWGSCSWAYLAGKFPDFGYRFSLSRVEA</sequence>
<dbReference type="Proteomes" id="UP000594638">
    <property type="component" value="Unassembled WGS sequence"/>
</dbReference>
<dbReference type="Gramene" id="OE9A024150T1">
    <property type="protein sequence ID" value="OE9A024150C1"/>
    <property type="gene ID" value="OE9A024150"/>
</dbReference>
<evidence type="ECO:0000256" key="1">
    <source>
        <dbReference type="SAM" id="MobiDB-lite"/>
    </source>
</evidence>
<keyword evidence="3" id="KW-1185">Reference proteome</keyword>
<accession>A0A8S0QXN6</accession>
<feature type="region of interest" description="Disordered" evidence="1">
    <location>
        <begin position="61"/>
        <end position="90"/>
    </location>
</feature>
<reference evidence="2 3" key="1">
    <citation type="submission" date="2019-12" db="EMBL/GenBank/DDBJ databases">
        <authorList>
            <person name="Alioto T."/>
            <person name="Alioto T."/>
            <person name="Gomez Garrido J."/>
        </authorList>
    </citation>
    <scope>NUCLEOTIDE SEQUENCE [LARGE SCALE GENOMIC DNA]</scope>
</reference>
<protein>
    <submittedName>
        <fullName evidence="2">Uncharacterized protein</fullName>
    </submittedName>
</protein>
<comment type="caution">
    <text evidence="2">The sequence shown here is derived from an EMBL/GenBank/DDBJ whole genome shotgun (WGS) entry which is preliminary data.</text>
</comment>
<evidence type="ECO:0000313" key="3">
    <source>
        <dbReference type="Proteomes" id="UP000594638"/>
    </source>
</evidence>
<name>A0A8S0QXN6_OLEEU</name>